<dbReference type="PANTHER" id="PTHR46033">
    <property type="entry name" value="PROTEIN MAIN-LIKE 2"/>
    <property type="match status" value="1"/>
</dbReference>
<evidence type="ECO:0000313" key="4">
    <source>
        <dbReference type="Proteomes" id="UP000326396"/>
    </source>
</evidence>
<comment type="caution">
    <text evidence="3">The sequence shown here is derived from an EMBL/GenBank/DDBJ whole genome shotgun (WGS) entry which is preliminary data.</text>
</comment>
<keyword evidence="4" id="KW-1185">Reference proteome</keyword>
<proteinExistence type="predicted"/>
<gene>
    <name evidence="3" type="ORF">E3N88_23789</name>
</gene>
<dbReference type="Proteomes" id="UP000326396">
    <property type="component" value="Linkage Group LG2"/>
</dbReference>
<reference evidence="3 4" key="1">
    <citation type="submission" date="2019-05" db="EMBL/GenBank/DDBJ databases">
        <title>Mikania micrantha, genome provides insights into the molecular mechanism of rapid growth.</title>
        <authorList>
            <person name="Liu B."/>
        </authorList>
    </citation>
    <scope>NUCLEOTIDE SEQUENCE [LARGE SCALE GENOMIC DNA]</scope>
    <source>
        <strain evidence="3">NLD-2019</strain>
        <tissue evidence="3">Leaf</tissue>
    </source>
</reference>
<sequence length="247" mass="29178">MLQLWAWSRITTLAPTILHRFDNRRPYGAMWREKLTYKDVVSHSLRACRSQLHSLREGEFKWRPYEEVIGFLPGICRSGIRSWQSECFLIYLDVVEFHTPQRVMRQFGMVQRIPDPIPLSFNEHMKLHTIRVRCAAPTVEPSYMQWYWSRTVLYITNPKSEEVMQPRFQDHGSRSQFLMDGISQTYRQAGHFMHMESTSNFQNFETLQNTANQLMGMLNEESRLHYPSHPQTGPVNLGVDETVPRNL</sequence>
<evidence type="ECO:0000313" key="3">
    <source>
        <dbReference type="EMBL" id="KAD4586188.1"/>
    </source>
</evidence>
<evidence type="ECO:0000259" key="2">
    <source>
        <dbReference type="Pfam" id="PF10536"/>
    </source>
</evidence>
<protein>
    <recommendedName>
        <fullName evidence="2">Aminotransferase-like plant mobile domain-containing protein</fullName>
    </recommendedName>
</protein>
<feature type="region of interest" description="Disordered" evidence="1">
    <location>
        <begin position="228"/>
        <end position="247"/>
    </location>
</feature>
<dbReference type="GO" id="GO:0010073">
    <property type="term" value="P:meristem maintenance"/>
    <property type="evidence" value="ECO:0007669"/>
    <property type="project" value="InterPro"/>
</dbReference>
<accession>A0A5N6NGX6</accession>
<dbReference type="Pfam" id="PF10536">
    <property type="entry name" value="PMD"/>
    <property type="match status" value="1"/>
</dbReference>
<name>A0A5N6NGX6_9ASTR</name>
<feature type="domain" description="Aminotransferase-like plant mobile" evidence="2">
    <location>
        <begin position="1"/>
        <end position="137"/>
    </location>
</feature>
<dbReference type="AlphaFoldDB" id="A0A5N6NGX6"/>
<dbReference type="InterPro" id="IPR044824">
    <property type="entry name" value="MAIN-like"/>
</dbReference>
<dbReference type="OrthoDB" id="1751334at2759"/>
<dbReference type="PANTHER" id="PTHR46033:SF8">
    <property type="entry name" value="PROTEIN MAINTENANCE OF MERISTEMS-LIKE"/>
    <property type="match status" value="1"/>
</dbReference>
<evidence type="ECO:0000256" key="1">
    <source>
        <dbReference type="SAM" id="MobiDB-lite"/>
    </source>
</evidence>
<dbReference type="EMBL" id="SZYD01000012">
    <property type="protein sequence ID" value="KAD4586188.1"/>
    <property type="molecule type" value="Genomic_DNA"/>
</dbReference>
<dbReference type="InterPro" id="IPR019557">
    <property type="entry name" value="AminoTfrase-like_pln_mobile"/>
</dbReference>
<organism evidence="3 4">
    <name type="scientific">Mikania micrantha</name>
    <name type="common">bitter vine</name>
    <dbReference type="NCBI Taxonomy" id="192012"/>
    <lineage>
        <taxon>Eukaryota</taxon>
        <taxon>Viridiplantae</taxon>
        <taxon>Streptophyta</taxon>
        <taxon>Embryophyta</taxon>
        <taxon>Tracheophyta</taxon>
        <taxon>Spermatophyta</taxon>
        <taxon>Magnoliopsida</taxon>
        <taxon>eudicotyledons</taxon>
        <taxon>Gunneridae</taxon>
        <taxon>Pentapetalae</taxon>
        <taxon>asterids</taxon>
        <taxon>campanulids</taxon>
        <taxon>Asterales</taxon>
        <taxon>Asteraceae</taxon>
        <taxon>Asteroideae</taxon>
        <taxon>Heliantheae alliance</taxon>
        <taxon>Eupatorieae</taxon>
        <taxon>Mikania</taxon>
    </lineage>
</organism>